<dbReference type="Proteomes" id="UP000310636">
    <property type="component" value="Unassembled WGS sequence"/>
</dbReference>
<name>A0A4S4BRQ3_9BACL</name>
<dbReference type="PANTHER" id="PTHR43377">
    <property type="entry name" value="BILIVERDIN REDUCTASE A"/>
    <property type="match status" value="1"/>
</dbReference>
<dbReference type="InterPro" id="IPR055170">
    <property type="entry name" value="GFO_IDH_MocA-like_dom"/>
</dbReference>
<dbReference type="Gene3D" id="3.40.50.720">
    <property type="entry name" value="NAD(P)-binding Rossmann-like Domain"/>
    <property type="match status" value="1"/>
</dbReference>
<evidence type="ECO:0000259" key="2">
    <source>
        <dbReference type="Pfam" id="PF22725"/>
    </source>
</evidence>
<reference evidence="3 4" key="1">
    <citation type="submission" date="2019-04" db="EMBL/GenBank/DDBJ databases">
        <title>Cohnella sp. nov. isolated from preserved vegetables.</title>
        <authorList>
            <person name="Lin S.-Y."/>
            <person name="Hung M.-H."/>
            <person name="Young C.-C."/>
        </authorList>
    </citation>
    <scope>NUCLEOTIDE SEQUENCE [LARGE SCALE GENOMIC DNA]</scope>
    <source>
        <strain evidence="3 4">CC-MHH1044</strain>
    </source>
</reference>
<protein>
    <submittedName>
        <fullName evidence="3">Gfo/Idh/MocA family oxidoreductase</fullName>
    </submittedName>
</protein>
<feature type="domain" description="Gfo/Idh/MocA-like oxidoreductase N-terminal" evidence="1">
    <location>
        <begin position="1"/>
        <end position="122"/>
    </location>
</feature>
<dbReference type="PANTHER" id="PTHR43377:SF2">
    <property type="entry name" value="BINDING ROSSMANN FOLD OXIDOREDUCTASE, PUTATIVE (AFU_ORTHOLOGUE AFUA_4G00560)-RELATED"/>
    <property type="match status" value="1"/>
</dbReference>
<dbReference type="SUPFAM" id="SSF55347">
    <property type="entry name" value="Glyceraldehyde-3-phosphate dehydrogenase-like, C-terminal domain"/>
    <property type="match status" value="1"/>
</dbReference>
<dbReference type="OrthoDB" id="9815825at2"/>
<dbReference type="Pfam" id="PF01408">
    <property type="entry name" value="GFO_IDH_MocA"/>
    <property type="match status" value="1"/>
</dbReference>
<dbReference type="EMBL" id="SSOB01000032">
    <property type="protein sequence ID" value="THF75359.1"/>
    <property type="molecule type" value="Genomic_DNA"/>
</dbReference>
<feature type="domain" description="GFO/IDH/MocA-like oxidoreductase" evidence="2">
    <location>
        <begin position="136"/>
        <end position="299"/>
    </location>
</feature>
<dbReference type="AlphaFoldDB" id="A0A4S4BRQ3"/>
<evidence type="ECO:0000313" key="4">
    <source>
        <dbReference type="Proteomes" id="UP000310636"/>
    </source>
</evidence>
<accession>A0A4S4BRQ3</accession>
<dbReference type="GO" id="GO:0000166">
    <property type="term" value="F:nucleotide binding"/>
    <property type="evidence" value="ECO:0007669"/>
    <property type="project" value="InterPro"/>
</dbReference>
<keyword evidence="4" id="KW-1185">Reference proteome</keyword>
<dbReference type="InterPro" id="IPR000683">
    <property type="entry name" value="Gfo/Idh/MocA-like_OxRdtase_N"/>
</dbReference>
<comment type="caution">
    <text evidence="3">The sequence shown here is derived from an EMBL/GenBank/DDBJ whole genome shotgun (WGS) entry which is preliminary data.</text>
</comment>
<evidence type="ECO:0000313" key="3">
    <source>
        <dbReference type="EMBL" id="THF75359.1"/>
    </source>
</evidence>
<gene>
    <name evidence="3" type="ORF">E6C55_22180</name>
</gene>
<dbReference type="Pfam" id="PF22725">
    <property type="entry name" value="GFO_IDH_MocA_C3"/>
    <property type="match status" value="1"/>
</dbReference>
<organism evidence="3 4">
    <name type="scientific">Cohnella fermenti</name>
    <dbReference type="NCBI Taxonomy" id="2565925"/>
    <lineage>
        <taxon>Bacteria</taxon>
        <taxon>Bacillati</taxon>
        <taxon>Bacillota</taxon>
        <taxon>Bacilli</taxon>
        <taxon>Bacillales</taxon>
        <taxon>Paenibacillaceae</taxon>
        <taxon>Cohnella</taxon>
    </lineage>
</organism>
<sequence>MRVGIIGYGTRMHYFVDRLLELEQGVQVAAVADIDIGKAQAKLGQKGSAAEGVRCYERADDMLAAEELDGVMIGTRCSLHTEMALKVMARNLPLFLEKPVGITPADLAKLREASARSTSEVVVSFPLRNTPAAVLVKEIIDSGRLGTIEHVQAVNNVPYGGVYYHDWYRNEAETGGLFLQKATHDLDCLNFLLGMEPTAVAAMESKRVFAGGKPAGLRCGDCDEYYTCPESPYVLKRVAREESTGDGCAFAVDTGNHDSASILIRYETGMHAVYSQNFYARKEAGRRGARLIGYKGTVEFDWYRDEVKVFMHHTPRTETYKLEAAKLPHFGGDSALALNFLGVMRGEERSATPLAMGISSALMCLKAEQAAKSDVYQTIGPDGGQGVVS</sequence>
<dbReference type="Gene3D" id="3.30.360.10">
    <property type="entry name" value="Dihydrodipicolinate Reductase, domain 2"/>
    <property type="match status" value="1"/>
</dbReference>
<dbReference type="SUPFAM" id="SSF51735">
    <property type="entry name" value="NAD(P)-binding Rossmann-fold domains"/>
    <property type="match status" value="1"/>
</dbReference>
<dbReference type="InterPro" id="IPR051450">
    <property type="entry name" value="Gfo/Idh/MocA_Oxidoreductases"/>
</dbReference>
<dbReference type="RefSeq" id="WP_136372013.1">
    <property type="nucleotide sequence ID" value="NZ_SSOB01000032.1"/>
</dbReference>
<evidence type="ECO:0000259" key="1">
    <source>
        <dbReference type="Pfam" id="PF01408"/>
    </source>
</evidence>
<proteinExistence type="predicted"/>
<dbReference type="InterPro" id="IPR036291">
    <property type="entry name" value="NAD(P)-bd_dom_sf"/>
</dbReference>